<evidence type="ECO:0000256" key="2">
    <source>
        <dbReference type="SAM" id="SignalP"/>
    </source>
</evidence>
<accession>A0A562QNA6</accession>
<dbReference type="Proteomes" id="UP000316905">
    <property type="component" value="Unassembled WGS sequence"/>
</dbReference>
<feature type="chain" id="PRO_5021960212" description="Acid shock protein" evidence="2">
    <location>
        <begin position="25"/>
        <end position="138"/>
    </location>
</feature>
<feature type="region of interest" description="Disordered" evidence="1">
    <location>
        <begin position="26"/>
        <end position="138"/>
    </location>
</feature>
<evidence type="ECO:0008006" key="5">
    <source>
        <dbReference type="Google" id="ProtNLM"/>
    </source>
</evidence>
<evidence type="ECO:0000256" key="1">
    <source>
        <dbReference type="SAM" id="MobiDB-lite"/>
    </source>
</evidence>
<keyword evidence="2" id="KW-0732">Signal</keyword>
<proteinExistence type="predicted"/>
<gene>
    <name evidence="3" type="ORF">IQ22_00763</name>
</gene>
<dbReference type="AlphaFoldDB" id="A0A562QNA6"/>
<organism evidence="3 4">
    <name type="scientific">Pseudomonas duriflava</name>
    <dbReference type="NCBI Taxonomy" id="459528"/>
    <lineage>
        <taxon>Bacteria</taxon>
        <taxon>Pseudomonadati</taxon>
        <taxon>Pseudomonadota</taxon>
        <taxon>Gammaproteobacteria</taxon>
        <taxon>Pseudomonadales</taxon>
        <taxon>Pseudomonadaceae</taxon>
        <taxon>Pseudomonas</taxon>
    </lineage>
</organism>
<feature type="signal peptide" evidence="2">
    <location>
        <begin position="1"/>
        <end position="24"/>
    </location>
</feature>
<protein>
    <recommendedName>
        <fullName evidence="5">Acid shock protein</fullName>
    </recommendedName>
</protein>
<sequence length="138" mass="14408">MSVMKKSVACLSITLCLGSSLALAAQAEQPAGQPDKAAHMQTQPTPANKASQKNASQSHTAHKNTQQKSTQPNSKQAATLKKDTSANSHKAAQTSKTTVQHTSQAKAKTTQNATNHGDKHAAAHSTAPVFKNTGTKPE</sequence>
<comment type="caution">
    <text evidence="3">The sequence shown here is derived from an EMBL/GenBank/DDBJ whole genome shotgun (WGS) entry which is preliminary data.</text>
</comment>
<feature type="compositionally biased region" description="Polar residues" evidence="1">
    <location>
        <begin position="40"/>
        <end position="77"/>
    </location>
</feature>
<reference evidence="3 4" key="1">
    <citation type="journal article" date="2015" name="Stand. Genomic Sci.">
        <title>Genomic Encyclopedia of Bacterial and Archaeal Type Strains, Phase III: the genomes of soil and plant-associated and newly described type strains.</title>
        <authorList>
            <person name="Whitman W.B."/>
            <person name="Woyke T."/>
            <person name="Klenk H.P."/>
            <person name="Zhou Y."/>
            <person name="Lilburn T.G."/>
            <person name="Beck B.J."/>
            <person name="De Vos P."/>
            <person name="Vandamme P."/>
            <person name="Eisen J.A."/>
            <person name="Garrity G."/>
            <person name="Hugenholtz P."/>
            <person name="Kyrpides N.C."/>
        </authorList>
    </citation>
    <scope>NUCLEOTIDE SEQUENCE [LARGE SCALE GENOMIC DNA]</scope>
    <source>
        <strain evidence="3 4">CGMCC 1.6858</strain>
    </source>
</reference>
<dbReference type="EMBL" id="VLKY01000002">
    <property type="protein sequence ID" value="TWI57546.1"/>
    <property type="molecule type" value="Genomic_DNA"/>
</dbReference>
<evidence type="ECO:0000313" key="3">
    <source>
        <dbReference type="EMBL" id="TWI57546.1"/>
    </source>
</evidence>
<dbReference type="RefSeq" id="WP_145138248.1">
    <property type="nucleotide sequence ID" value="NZ_VLKY01000002.1"/>
</dbReference>
<name>A0A562QNA6_9PSED</name>
<feature type="compositionally biased region" description="Polar residues" evidence="1">
    <location>
        <begin position="85"/>
        <end position="115"/>
    </location>
</feature>
<evidence type="ECO:0000313" key="4">
    <source>
        <dbReference type="Proteomes" id="UP000316905"/>
    </source>
</evidence>
<keyword evidence="4" id="KW-1185">Reference proteome</keyword>